<dbReference type="HAMAP" id="MF_00262">
    <property type="entry name" value="MinE"/>
    <property type="match status" value="1"/>
</dbReference>
<dbReference type="InterPro" id="IPR036707">
    <property type="entry name" value="MinE_sf"/>
</dbReference>
<evidence type="ECO:0000256" key="5">
    <source>
        <dbReference type="ARBA" id="ARBA00025265"/>
    </source>
</evidence>
<evidence type="ECO:0000256" key="1">
    <source>
        <dbReference type="ARBA" id="ARBA00008168"/>
    </source>
</evidence>
<dbReference type="RefSeq" id="WP_198362800.1">
    <property type="nucleotide sequence ID" value="NZ_CP022415.1"/>
</dbReference>
<dbReference type="Proteomes" id="UP000199754">
    <property type="component" value="Chromosome"/>
</dbReference>
<dbReference type="NCBIfam" id="NF001422">
    <property type="entry name" value="PRK00296.1"/>
    <property type="match status" value="1"/>
</dbReference>
<comment type="similarity">
    <text evidence="1 6">Belongs to the MinE family.</text>
</comment>
<gene>
    <name evidence="6 8" type="primary">minE</name>
    <name evidence="8" type="ORF">SULPSESMR1_02827</name>
</gene>
<dbReference type="FunFam" id="3.30.1070.10:FF:000001">
    <property type="entry name" value="Cell division topological specificity factor"/>
    <property type="match status" value="1"/>
</dbReference>
<evidence type="ECO:0000313" key="9">
    <source>
        <dbReference type="Proteomes" id="UP000199754"/>
    </source>
</evidence>
<dbReference type="AlphaFoldDB" id="A0A221K455"/>
<dbReference type="Pfam" id="PF03776">
    <property type="entry name" value="MinE"/>
    <property type="match status" value="1"/>
</dbReference>
<evidence type="ECO:0000256" key="2">
    <source>
        <dbReference type="ARBA" id="ARBA00020112"/>
    </source>
</evidence>
<dbReference type="GO" id="GO:0032955">
    <property type="term" value="P:regulation of division septum assembly"/>
    <property type="evidence" value="ECO:0007669"/>
    <property type="project" value="InterPro"/>
</dbReference>
<keyword evidence="4 6" id="KW-0131">Cell cycle</keyword>
<name>A0A221K455_9RHOB</name>
<evidence type="ECO:0000256" key="6">
    <source>
        <dbReference type="HAMAP-Rule" id="MF_00262"/>
    </source>
</evidence>
<dbReference type="KEGG" id="spse:SULPSESMR1_02827"/>
<evidence type="ECO:0000313" key="8">
    <source>
        <dbReference type="EMBL" id="ASM73617.1"/>
    </source>
</evidence>
<dbReference type="GO" id="GO:0051301">
    <property type="term" value="P:cell division"/>
    <property type="evidence" value="ECO:0007669"/>
    <property type="project" value="UniProtKB-KW"/>
</dbReference>
<accession>A0A221K455</accession>
<keyword evidence="9" id="KW-1185">Reference proteome</keyword>
<sequence length="104" mass="11764">MSLFGFSLRPRRTKSAQTAKDRLQILLAHERSDGSKGPDYLPLLQADILAVIRKYMEIKEDEVDIQMERNDDVSSLEINIEIPSAGPEKPIASALPRKRARSRC</sequence>
<dbReference type="NCBIfam" id="TIGR01215">
    <property type="entry name" value="minE"/>
    <property type="match status" value="1"/>
</dbReference>
<dbReference type="EMBL" id="CP022415">
    <property type="protein sequence ID" value="ASM73617.1"/>
    <property type="molecule type" value="Genomic_DNA"/>
</dbReference>
<reference evidence="8 9" key="1">
    <citation type="submission" date="2017-07" db="EMBL/GenBank/DDBJ databases">
        <title>Genome Sequence of Sulfitobacter pseudonitzschiae Strain SMR1 Isolated from a culture of the Diatom Skeletonema marinoi.</title>
        <authorList>
            <person name="Topel M."/>
            <person name="Pinder M.I.M."/>
            <person name="Johansson O.N."/>
            <person name="Kourtchenko O."/>
            <person name="Godhe A."/>
            <person name="Clarke A.K."/>
        </authorList>
    </citation>
    <scope>NUCLEOTIDE SEQUENCE [LARGE SCALE GENOMIC DNA]</scope>
    <source>
        <strain evidence="8 9">SMR1</strain>
    </source>
</reference>
<organism evidence="8 9">
    <name type="scientific">Pseudosulfitobacter pseudonitzschiae</name>
    <dbReference type="NCBI Taxonomy" id="1402135"/>
    <lineage>
        <taxon>Bacteria</taxon>
        <taxon>Pseudomonadati</taxon>
        <taxon>Pseudomonadota</taxon>
        <taxon>Alphaproteobacteria</taxon>
        <taxon>Rhodobacterales</taxon>
        <taxon>Roseobacteraceae</taxon>
        <taxon>Pseudosulfitobacter</taxon>
    </lineage>
</organism>
<keyword evidence="3 6" id="KW-0132">Cell division</keyword>
<dbReference type="SUPFAM" id="SSF55229">
    <property type="entry name" value="Cell division protein MinE topological specificity domain"/>
    <property type="match status" value="1"/>
</dbReference>
<dbReference type="Gene3D" id="3.30.1070.10">
    <property type="entry name" value="Cell division topological specificity factor MinE"/>
    <property type="match status" value="1"/>
</dbReference>
<proteinExistence type="inferred from homology"/>
<feature type="region of interest" description="Disordered" evidence="7">
    <location>
        <begin position="84"/>
        <end position="104"/>
    </location>
</feature>
<evidence type="ECO:0000256" key="3">
    <source>
        <dbReference type="ARBA" id="ARBA00022618"/>
    </source>
</evidence>
<dbReference type="GO" id="GO:0042802">
    <property type="term" value="F:identical protein binding"/>
    <property type="evidence" value="ECO:0007669"/>
    <property type="project" value="UniProtKB-ARBA"/>
</dbReference>
<dbReference type="STRING" id="1402135.SAMN05444149_102353"/>
<evidence type="ECO:0000256" key="7">
    <source>
        <dbReference type="SAM" id="MobiDB-lite"/>
    </source>
</evidence>
<evidence type="ECO:0000256" key="4">
    <source>
        <dbReference type="ARBA" id="ARBA00023306"/>
    </source>
</evidence>
<dbReference type="InterPro" id="IPR005527">
    <property type="entry name" value="MinE"/>
</dbReference>
<comment type="function">
    <text evidence="5 6">Prevents the cell division inhibition by proteins MinC and MinD at internal division sites while permitting inhibition at polar sites. This ensures cell division at the proper site by restricting the formation of a division septum at the midpoint of the long axis of the cell.</text>
</comment>
<protein>
    <recommendedName>
        <fullName evidence="2 6">Cell division topological specificity factor</fullName>
    </recommendedName>
</protein>